<reference evidence="2 3" key="1">
    <citation type="submission" date="2016-05" db="EMBL/GenBank/DDBJ databases">
        <authorList>
            <person name="Lavstsen T."/>
            <person name="Jespersen J.S."/>
        </authorList>
    </citation>
    <scope>NUCLEOTIDE SEQUENCE [LARGE SCALE GENOMIC DNA]</scope>
    <source>
        <strain evidence="2 3">B7-9</strain>
    </source>
</reference>
<evidence type="ECO:0000259" key="1">
    <source>
        <dbReference type="Pfam" id="PF12770"/>
    </source>
</evidence>
<organism evidence="2 3">
    <name type="scientific">Candidatus Chloroploca asiatica</name>
    <dbReference type="NCBI Taxonomy" id="1506545"/>
    <lineage>
        <taxon>Bacteria</taxon>
        <taxon>Bacillati</taxon>
        <taxon>Chloroflexota</taxon>
        <taxon>Chloroflexia</taxon>
        <taxon>Chloroflexales</taxon>
        <taxon>Chloroflexineae</taxon>
        <taxon>Oscillochloridaceae</taxon>
        <taxon>Candidatus Chloroploca</taxon>
    </lineage>
</organism>
<keyword evidence="3" id="KW-1185">Reference proteome</keyword>
<dbReference type="EMBL" id="LYXE01000156">
    <property type="protein sequence ID" value="PDV97311.1"/>
    <property type="molecule type" value="Genomic_DNA"/>
</dbReference>
<sequence length="481" mass="50188">MSDRLAAVDLTLTLGVTATGYVAEARLTQPSSQADAVLASAVPLALEPAALLAHALDPVAYGQALTTQLFAAPALRDAWQQARALAHGTNRPLRVRLSLPADAADLHALRWETLRDPSSDLPLACDERIFLVRTLASSELRPVTLGPRPDLRALLVVANPHDLARYHLAALEVAAEVQRVRDALGATPLTIIGDHADAVSRRATLTALQAALREAPTIFCLVAHATSTATDTVLWLEAADGTAARVPGQALSAVFSHLARPPLLAVLMACTSGGASHQAGALAALGPRLAQAGMGAVLALHDRLSLADAATFLPTLWREVARDGALDRATAVARAALRDRPSWWVPALWLRMRDGYLWEASPPPTAPPGGVHISGSVGTVQQITVSGGSVGAIIGRQVNVSAVPPTPMGNTINPIATQRTLLEAHRATLGHYLHQLALTGSAHARPEVSHGIAEARAGIARAKAALTALGAPADEHPEDSL</sequence>
<protein>
    <recommendedName>
        <fullName evidence="1">CHAT domain-containing protein</fullName>
    </recommendedName>
</protein>
<accession>A0A2H3KY79</accession>
<comment type="caution">
    <text evidence="2">The sequence shown here is derived from an EMBL/GenBank/DDBJ whole genome shotgun (WGS) entry which is preliminary data.</text>
</comment>
<dbReference type="AlphaFoldDB" id="A0A2H3KY79"/>
<proteinExistence type="predicted"/>
<dbReference type="InterPro" id="IPR024983">
    <property type="entry name" value="CHAT_dom"/>
</dbReference>
<dbReference type="RefSeq" id="WP_097654585.1">
    <property type="nucleotide sequence ID" value="NZ_LYXE01000156.1"/>
</dbReference>
<name>A0A2H3KY79_9CHLR</name>
<dbReference type="Proteomes" id="UP000220922">
    <property type="component" value="Unassembled WGS sequence"/>
</dbReference>
<dbReference type="Pfam" id="PF12770">
    <property type="entry name" value="CHAT"/>
    <property type="match status" value="1"/>
</dbReference>
<evidence type="ECO:0000313" key="2">
    <source>
        <dbReference type="EMBL" id="PDV97311.1"/>
    </source>
</evidence>
<dbReference type="OrthoDB" id="163100at2"/>
<gene>
    <name evidence="2" type="ORF">A9Q02_18995</name>
</gene>
<evidence type="ECO:0000313" key="3">
    <source>
        <dbReference type="Proteomes" id="UP000220922"/>
    </source>
</evidence>
<feature type="domain" description="CHAT" evidence="1">
    <location>
        <begin position="60"/>
        <end position="338"/>
    </location>
</feature>